<dbReference type="AlphaFoldDB" id="A0A2P2LEP7"/>
<proteinExistence type="predicted"/>
<organism evidence="1">
    <name type="scientific">Rhizophora mucronata</name>
    <name type="common">Asiatic mangrove</name>
    <dbReference type="NCBI Taxonomy" id="61149"/>
    <lineage>
        <taxon>Eukaryota</taxon>
        <taxon>Viridiplantae</taxon>
        <taxon>Streptophyta</taxon>
        <taxon>Embryophyta</taxon>
        <taxon>Tracheophyta</taxon>
        <taxon>Spermatophyta</taxon>
        <taxon>Magnoliopsida</taxon>
        <taxon>eudicotyledons</taxon>
        <taxon>Gunneridae</taxon>
        <taxon>Pentapetalae</taxon>
        <taxon>rosids</taxon>
        <taxon>fabids</taxon>
        <taxon>Malpighiales</taxon>
        <taxon>Rhizophoraceae</taxon>
        <taxon>Rhizophora</taxon>
    </lineage>
</organism>
<reference evidence="1" key="1">
    <citation type="submission" date="2018-02" db="EMBL/GenBank/DDBJ databases">
        <title>Rhizophora mucronata_Transcriptome.</title>
        <authorList>
            <person name="Meera S.P."/>
            <person name="Sreeshan A."/>
            <person name="Augustine A."/>
        </authorList>
    </citation>
    <scope>NUCLEOTIDE SEQUENCE</scope>
    <source>
        <tissue evidence="1">Leaf</tissue>
    </source>
</reference>
<sequence length="101" mass="11424">MENKDFNSKVDINFRRGAEGADTYFLPTGYTTCKYIFCSCLHERASTILLIFMSVRGTANLTSSGFSRPELICISIPSLDKMVLISNFNRSSSTSPTRFFW</sequence>
<protein>
    <submittedName>
        <fullName evidence="1">Protein BRE</fullName>
    </submittedName>
</protein>
<dbReference type="EMBL" id="GGEC01035970">
    <property type="protein sequence ID" value="MBX16454.1"/>
    <property type="molecule type" value="Transcribed_RNA"/>
</dbReference>
<evidence type="ECO:0000313" key="1">
    <source>
        <dbReference type="EMBL" id="MBX16454.1"/>
    </source>
</evidence>
<name>A0A2P2LEP7_RHIMU</name>
<accession>A0A2P2LEP7</accession>